<organism evidence="1 2">
    <name type="scientific">Bacillus carboniphilus</name>
    <dbReference type="NCBI Taxonomy" id="86663"/>
    <lineage>
        <taxon>Bacteria</taxon>
        <taxon>Bacillati</taxon>
        <taxon>Bacillota</taxon>
        <taxon>Bacilli</taxon>
        <taxon>Bacillales</taxon>
        <taxon>Bacillaceae</taxon>
        <taxon>Bacillus</taxon>
    </lineage>
</organism>
<dbReference type="Pfam" id="PF17277">
    <property type="entry name" value="DUF5342"/>
    <property type="match status" value="1"/>
</dbReference>
<reference evidence="1 2" key="1">
    <citation type="journal article" date="2019" name="Int. J. Syst. Evol. Microbiol.">
        <title>The Global Catalogue of Microorganisms (GCM) 10K type strain sequencing project: providing services to taxonomists for standard genome sequencing and annotation.</title>
        <authorList>
            <consortium name="The Broad Institute Genomics Platform"/>
            <consortium name="The Broad Institute Genome Sequencing Center for Infectious Disease"/>
            <person name="Wu L."/>
            <person name="Ma J."/>
        </authorList>
    </citation>
    <scope>NUCLEOTIDE SEQUENCE [LARGE SCALE GENOMIC DNA]</scope>
    <source>
        <strain evidence="1 2">JCM 9731</strain>
    </source>
</reference>
<proteinExistence type="predicted"/>
<dbReference type="InterPro" id="IPR017263">
    <property type="entry name" value="UCP037692"/>
</dbReference>
<name>A0ABN0W7X1_9BACI</name>
<dbReference type="Proteomes" id="UP001500782">
    <property type="component" value="Unassembled WGS sequence"/>
</dbReference>
<dbReference type="PIRSF" id="PIRSF037692">
    <property type="entry name" value="UCP037692"/>
    <property type="match status" value="1"/>
</dbReference>
<dbReference type="EMBL" id="BAAADJ010000019">
    <property type="protein sequence ID" value="GAA0328406.1"/>
    <property type="molecule type" value="Genomic_DNA"/>
</dbReference>
<accession>A0ABN0W7X1</accession>
<protein>
    <submittedName>
        <fullName evidence="1">YheE family protein</fullName>
    </submittedName>
</protein>
<keyword evidence="2" id="KW-1185">Reference proteome</keyword>
<gene>
    <name evidence="1" type="ORF">GCM10008967_18630</name>
</gene>
<evidence type="ECO:0000313" key="2">
    <source>
        <dbReference type="Proteomes" id="UP001500782"/>
    </source>
</evidence>
<evidence type="ECO:0000313" key="1">
    <source>
        <dbReference type="EMBL" id="GAA0328406.1"/>
    </source>
</evidence>
<sequence length="70" mass="8315">MISHFQYKSIHTSKLFGWSISFFYKGKQVEATYHRDGKIEWHQNQPEEADIELVTKAIHDLMLFHVYDGS</sequence>
<comment type="caution">
    <text evidence="1">The sequence shown here is derived from an EMBL/GenBank/DDBJ whole genome shotgun (WGS) entry which is preliminary data.</text>
</comment>
<dbReference type="RefSeq" id="WP_343798453.1">
    <property type="nucleotide sequence ID" value="NZ_BAAADJ010000019.1"/>
</dbReference>